<dbReference type="OrthoDB" id="9807082at2"/>
<dbReference type="Proteomes" id="UP000217211">
    <property type="component" value="Chromosome"/>
</dbReference>
<dbReference type="GO" id="GO:0005886">
    <property type="term" value="C:plasma membrane"/>
    <property type="evidence" value="ECO:0007669"/>
    <property type="project" value="UniProtKB-SubCell"/>
</dbReference>
<evidence type="ECO:0000256" key="5">
    <source>
        <dbReference type="ARBA" id="ARBA00022692"/>
    </source>
</evidence>
<name>A0A249PG28_9HYPH</name>
<evidence type="ECO:0000256" key="8">
    <source>
        <dbReference type="RuleBase" id="RU363041"/>
    </source>
</evidence>
<feature type="transmembrane region" description="Helical" evidence="8">
    <location>
        <begin position="141"/>
        <end position="164"/>
    </location>
</feature>
<sequence length="248" mass="25309">MTLFHVLLLFVAGFLSGVVNAIAGGGTFLTFGAMTLGGLPPIVANATSSIIQLPGYITSALAYAKEIRADGRNAVVLGLISAVGGLAGALILLSLSNPSFRAMVPWLLIAATAVFAAGPLLKPKARSDEHRIGLLGVASQMVTSVYGGFFGAGMGIMMLAVLGLATGGGYHRLNALKNFISIVIATIAIFVFAAGGVVSWLHAAIMVPGAALGGYSGVWAARRVPQSVIRALVVAVGMLLAAYYFFTG</sequence>
<evidence type="ECO:0000313" key="10">
    <source>
        <dbReference type="Proteomes" id="UP000217211"/>
    </source>
</evidence>
<feature type="transmembrane region" description="Helical" evidence="8">
    <location>
        <begin position="74"/>
        <end position="95"/>
    </location>
</feature>
<evidence type="ECO:0000256" key="6">
    <source>
        <dbReference type="ARBA" id="ARBA00022989"/>
    </source>
</evidence>
<comment type="subcellular location">
    <subcellularLocation>
        <location evidence="1 8">Cell membrane</location>
        <topology evidence="1 8">Multi-pass membrane protein</topology>
    </subcellularLocation>
</comment>
<evidence type="ECO:0000256" key="3">
    <source>
        <dbReference type="ARBA" id="ARBA00022448"/>
    </source>
</evidence>
<evidence type="ECO:0000256" key="7">
    <source>
        <dbReference type="ARBA" id="ARBA00023136"/>
    </source>
</evidence>
<reference evidence="9 10" key="1">
    <citation type="submission" date="2017-08" db="EMBL/GenBank/DDBJ databases">
        <title>Multipartite genome sequences of Sinorhizobium species nodulating soybeans.</title>
        <authorList>
            <person name="Tian C.F."/>
        </authorList>
    </citation>
    <scope>NUCLEOTIDE SEQUENCE [LARGE SCALE GENOMIC DNA]</scope>
    <source>
        <strain evidence="9 10">CCBAU 05684</strain>
    </source>
</reference>
<comment type="similarity">
    <text evidence="2 8">Belongs to the 4-toluene sulfonate uptake permease (TSUP) (TC 2.A.102) family.</text>
</comment>
<accession>A0A249PG28</accession>
<dbReference type="KEGG" id="esj:SJ05684_c32800"/>
<protein>
    <recommendedName>
        <fullName evidence="8">Probable membrane transporter protein</fullName>
    </recommendedName>
</protein>
<dbReference type="Pfam" id="PF01925">
    <property type="entry name" value="TauE"/>
    <property type="match status" value="1"/>
</dbReference>
<dbReference type="InterPro" id="IPR052017">
    <property type="entry name" value="TSUP"/>
</dbReference>
<keyword evidence="7 8" id="KW-0472">Membrane</keyword>
<dbReference type="eggNOG" id="COG0730">
    <property type="taxonomic scope" value="Bacteria"/>
</dbReference>
<keyword evidence="6 8" id="KW-1133">Transmembrane helix</keyword>
<dbReference type="RefSeq" id="WP_034852784.1">
    <property type="nucleotide sequence ID" value="NZ_AJQT01000022.1"/>
</dbReference>
<dbReference type="PANTHER" id="PTHR30269">
    <property type="entry name" value="TRANSMEMBRANE PROTEIN YFCA"/>
    <property type="match status" value="1"/>
</dbReference>
<dbReference type="InterPro" id="IPR002781">
    <property type="entry name" value="TM_pro_TauE-like"/>
</dbReference>
<feature type="transmembrane region" description="Helical" evidence="8">
    <location>
        <begin position="102"/>
        <end position="121"/>
    </location>
</feature>
<dbReference type="AlphaFoldDB" id="A0A249PG28"/>
<keyword evidence="4 8" id="KW-1003">Cell membrane</keyword>
<dbReference type="PANTHER" id="PTHR30269:SF0">
    <property type="entry name" value="MEMBRANE TRANSPORTER PROTEIN YFCA-RELATED"/>
    <property type="match status" value="1"/>
</dbReference>
<keyword evidence="3" id="KW-0813">Transport</keyword>
<organism evidence="9 10">
    <name type="scientific">Sinorhizobium sojae CCBAU 05684</name>
    <dbReference type="NCBI Taxonomy" id="716928"/>
    <lineage>
        <taxon>Bacteria</taxon>
        <taxon>Pseudomonadati</taxon>
        <taxon>Pseudomonadota</taxon>
        <taxon>Alphaproteobacteria</taxon>
        <taxon>Hyphomicrobiales</taxon>
        <taxon>Rhizobiaceae</taxon>
        <taxon>Sinorhizobium/Ensifer group</taxon>
        <taxon>Sinorhizobium</taxon>
    </lineage>
</organism>
<proteinExistence type="inferred from homology"/>
<feature type="transmembrane region" description="Helical" evidence="8">
    <location>
        <begin position="176"/>
        <end position="194"/>
    </location>
</feature>
<feature type="transmembrane region" description="Helical" evidence="8">
    <location>
        <begin position="228"/>
        <end position="246"/>
    </location>
</feature>
<evidence type="ECO:0000313" key="9">
    <source>
        <dbReference type="EMBL" id="ASY64702.1"/>
    </source>
</evidence>
<keyword evidence="10" id="KW-1185">Reference proteome</keyword>
<evidence type="ECO:0000256" key="2">
    <source>
        <dbReference type="ARBA" id="ARBA00009142"/>
    </source>
</evidence>
<keyword evidence="5 8" id="KW-0812">Transmembrane</keyword>
<evidence type="ECO:0000256" key="4">
    <source>
        <dbReference type="ARBA" id="ARBA00022475"/>
    </source>
</evidence>
<gene>
    <name evidence="9" type="ORF">SJ05684_c32800</name>
</gene>
<dbReference type="EMBL" id="CP023067">
    <property type="protein sequence ID" value="ASY64702.1"/>
    <property type="molecule type" value="Genomic_DNA"/>
</dbReference>
<evidence type="ECO:0000256" key="1">
    <source>
        <dbReference type="ARBA" id="ARBA00004651"/>
    </source>
</evidence>